<keyword evidence="2" id="KW-1185">Reference proteome</keyword>
<accession>A0A512RJI3</accession>
<proteinExistence type="predicted"/>
<reference evidence="1 2" key="1">
    <citation type="submission" date="2019-07" db="EMBL/GenBank/DDBJ databases">
        <title>Whole genome shotgun sequence of Chitinophaga cymbidii NBRC 109752.</title>
        <authorList>
            <person name="Hosoyama A."/>
            <person name="Uohara A."/>
            <person name="Ohji S."/>
            <person name="Ichikawa N."/>
        </authorList>
    </citation>
    <scope>NUCLEOTIDE SEQUENCE [LARGE SCALE GENOMIC DNA]</scope>
    <source>
        <strain evidence="1 2">NBRC 109752</strain>
    </source>
</reference>
<dbReference type="EMBL" id="BKAU01000001">
    <property type="protein sequence ID" value="GEP95844.1"/>
    <property type="molecule type" value="Genomic_DNA"/>
</dbReference>
<dbReference type="PROSITE" id="PS51257">
    <property type="entry name" value="PROKAR_LIPOPROTEIN"/>
    <property type="match status" value="1"/>
</dbReference>
<evidence type="ECO:0008006" key="3">
    <source>
        <dbReference type="Google" id="ProtNLM"/>
    </source>
</evidence>
<dbReference type="OrthoDB" id="9760528at2"/>
<gene>
    <name evidence="1" type="ORF">CCY01nite_21040</name>
</gene>
<dbReference type="Proteomes" id="UP000321436">
    <property type="component" value="Unassembled WGS sequence"/>
</dbReference>
<organism evidence="1 2">
    <name type="scientific">Chitinophaga cymbidii</name>
    <dbReference type="NCBI Taxonomy" id="1096750"/>
    <lineage>
        <taxon>Bacteria</taxon>
        <taxon>Pseudomonadati</taxon>
        <taxon>Bacteroidota</taxon>
        <taxon>Chitinophagia</taxon>
        <taxon>Chitinophagales</taxon>
        <taxon>Chitinophagaceae</taxon>
        <taxon>Chitinophaga</taxon>
    </lineage>
</organism>
<comment type="caution">
    <text evidence="1">The sequence shown here is derived from an EMBL/GenBank/DDBJ whole genome shotgun (WGS) entry which is preliminary data.</text>
</comment>
<evidence type="ECO:0000313" key="1">
    <source>
        <dbReference type="EMBL" id="GEP95844.1"/>
    </source>
</evidence>
<name>A0A512RJI3_9BACT</name>
<evidence type="ECO:0000313" key="2">
    <source>
        <dbReference type="Proteomes" id="UP000321436"/>
    </source>
</evidence>
<dbReference type="RefSeq" id="WP_146860506.1">
    <property type="nucleotide sequence ID" value="NZ_BKAU01000001.1"/>
</dbReference>
<sequence length="286" mass="33044">MKSLYCFGACILLLAGCIKDPQMPAPDTEPPAKPDWLLESISVIDAISETPIFGGPMRYYKWYHEFEYDENYKPRIRREFYGAEDTVNLALLMVDTLHYDEQLRVKEAVTWSQRSGRVTVGKKFSYNGTDTLPATYENYGYTYPDTTNFTLQYRLSFIYDNASVRQIYANPKGGFDTTVNVYLTGNYTHSISPSGVRTDHYFAYDNAPNVEQFLNIDNGLIFLMPEAVAQLPRMSLNNWTERWDYIYGSRDRSLTYNEAGLLSSTLTINYDAVTKYMVRYTYRAVE</sequence>
<protein>
    <recommendedName>
        <fullName evidence="3">DUF4595 domain-containing protein</fullName>
    </recommendedName>
</protein>
<dbReference type="AlphaFoldDB" id="A0A512RJI3"/>